<evidence type="ECO:0000256" key="2">
    <source>
        <dbReference type="ARBA" id="ARBA00022729"/>
    </source>
</evidence>
<dbReference type="RefSeq" id="WP_132847870.1">
    <property type="nucleotide sequence ID" value="NZ_CP058648.1"/>
</dbReference>
<dbReference type="Gene3D" id="3.40.50.1980">
    <property type="entry name" value="Nitrogenase molybdenum iron protein domain"/>
    <property type="match status" value="2"/>
</dbReference>
<dbReference type="InterPro" id="IPR050902">
    <property type="entry name" value="ABC_Transporter_SBP"/>
</dbReference>
<protein>
    <submittedName>
        <fullName evidence="5">Iron complex transport system substrate-binding protein</fullName>
    </submittedName>
</protein>
<name>A0A4R2TMZ8_9FIRM</name>
<keyword evidence="6" id="KW-1185">Reference proteome</keyword>
<dbReference type="InterPro" id="IPR002491">
    <property type="entry name" value="ABC_transptr_periplasmic_BD"/>
</dbReference>
<dbReference type="AlphaFoldDB" id="A0A4R2TMZ8"/>
<feature type="domain" description="Fe/B12 periplasmic-binding" evidence="4">
    <location>
        <begin position="59"/>
        <end position="307"/>
    </location>
</feature>
<comment type="caution">
    <text evidence="5">The sequence shown here is derived from an EMBL/GenBank/DDBJ whole genome shotgun (WGS) entry which is preliminary data.</text>
</comment>
<dbReference type="CDD" id="cd01143">
    <property type="entry name" value="YvrC"/>
    <property type="match status" value="1"/>
</dbReference>
<evidence type="ECO:0000259" key="4">
    <source>
        <dbReference type="PROSITE" id="PS50983"/>
    </source>
</evidence>
<dbReference type="Proteomes" id="UP000295504">
    <property type="component" value="Unassembled WGS sequence"/>
</dbReference>
<keyword evidence="2 3" id="KW-0732">Signal</keyword>
<evidence type="ECO:0000256" key="1">
    <source>
        <dbReference type="ARBA" id="ARBA00008814"/>
    </source>
</evidence>
<dbReference type="Pfam" id="PF01497">
    <property type="entry name" value="Peripla_BP_2"/>
    <property type="match status" value="1"/>
</dbReference>
<evidence type="ECO:0000256" key="3">
    <source>
        <dbReference type="SAM" id="SignalP"/>
    </source>
</evidence>
<dbReference type="PROSITE" id="PS50983">
    <property type="entry name" value="FE_B12_PBP"/>
    <property type="match status" value="1"/>
</dbReference>
<evidence type="ECO:0000313" key="5">
    <source>
        <dbReference type="EMBL" id="TCQ04176.1"/>
    </source>
</evidence>
<dbReference type="GO" id="GO:0071281">
    <property type="term" value="P:cellular response to iron ion"/>
    <property type="evidence" value="ECO:0007669"/>
    <property type="project" value="TreeGrafter"/>
</dbReference>
<dbReference type="PANTHER" id="PTHR30535">
    <property type="entry name" value="VITAMIN B12-BINDING PROTEIN"/>
    <property type="match status" value="1"/>
</dbReference>
<reference evidence="5 6" key="1">
    <citation type="submission" date="2019-03" db="EMBL/GenBank/DDBJ databases">
        <title>Genomic Encyclopedia of Type Strains, Phase IV (KMG-IV): sequencing the most valuable type-strain genomes for metagenomic binning, comparative biology and taxonomic classification.</title>
        <authorList>
            <person name="Goeker M."/>
        </authorList>
    </citation>
    <scope>NUCLEOTIDE SEQUENCE [LARGE SCALE GENOMIC DNA]</scope>
    <source>
        <strain evidence="5 6">DSM 100013</strain>
    </source>
</reference>
<dbReference type="EMBL" id="SLYC01000007">
    <property type="protein sequence ID" value="TCQ04176.1"/>
    <property type="molecule type" value="Genomic_DNA"/>
</dbReference>
<dbReference type="PANTHER" id="PTHR30535:SF34">
    <property type="entry name" value="MOLYBDATE-BINDING PROTEIN MOLA"/>
    <property type="match status" value="1"/>
</dbReference>
<evidence type="ECO:0000313" key="6">
    <source>
        <dbReference type="Proteomes" id="UP000295504"/>
    </source>
</evidence>
<dbReference type="InterPro" id="IPR054828">
    <property type="entry name" value="Vit_B12_bind_prot"/>
</dbReference>
<sequence length="309" mass="34736">MKNKIIKIIVSVLIINMIMTGCNSLGQADNTGNNNMDIYPLTIIDSYENEVIIEEMPNRVISIAPSITEIIFNLGLEDKLVGRTDFCNFPLEAESIESIGSLTSPNIEKIIELEPDLIIASTHFQKEVYDKLSELQIKLLVLDSKGSFDGVYMTIEKIGKVFNVNNKALELIRHMKSTVEEVLDKLKDEPKPTVYYVVGFGEYGDFTAGGDTFINDMLEMAGAINIASEVTGWKYSLERIIEQDPHMLIVSKYYNTKDEIMVANGYSELTAIKEGRVYEIDNNLLDRQGPRIALGLKELAKIVHPNLFE</sequence>
<feature type="chain" id="PRO_5020817855" evidence="3">
    <location>
        <begin position="29"/>
        <end position="309"/>
    </location>
</feature>
<accession>A0A4R2TMZ8</accession>
<dbReference type="PROSITE" id="PS51257">
    <property type="entry name" value="PROKAR_LIPOPROTEIN"/>
    <property type="match status" value="1"/>
</dbReference>
<dbReference type="NCBIfam" id="NF038402">
    <property type="entry name" value="TroA_like"/>
    <property type="match status" value="1"/>
</dbReference>
<gene>
    <name evidence="5" type="ORF">EDD79_100756</name>
</gene>
<proteinExistence type="inferred from homology"/>
<feature type="signal peptide" evidence="3">
    <location>
        <begin position="1"/>
        <end position="28"/>
    </location>
</feature>
<comment type="similarity">
    <text evidence="1">Belongs to the bacterial solute-binding protein 8 family.</text>
</comment>
<dbReference type="OrthoDB" id="9816357at2"/>
<dbReference type="SUPFAM" id="SSF53807">
    <property type="entry name" value="Helical backbone' metal receptor"/>
    <property type="match status" value="1"/>
</dbReference>
<organism evidence="5 6">
    <name type="scientific">Serpentinicella alkaliphila</name>
    <dbReference type="NCBI Taxonomy" id="1734049"/>
    <lineage>
        <taxon>Bacteria</taxon>
        <taxon>Bacillati</taxon>
        <taxon>Bacillota</taxon>
        <taxon>Clostridia</taxon>
        <taxon>Peptostreptococcales</taxon>
        <taxon>Natronincolaceae</taxon>
        <taxon>Serpentinicella</taxon>
    </lineage>
</organism>